<evidence type="ECO:0000256" key="2">
    <source>
        <dbReference type="ARBA" id="ARBA00005712"/>
    </source>
</evidence>
<accession>A0A3E3JZV9</accession>
<proteinExistence type="inferred from homology"/>
<dbReference type="InterPro" id="IPR001469">
    <property type="entry name" value="ATP_synth_F1_dsu/esu"/>
</dbReference>
<dbReference type="InterPro" id="IPR020546">
    <property type="entry name" value="ATP_synth_F1_dsu/esu_N"/>
</dbReference>
<reference evidence="12 13" key="1">
    <citation type="submission" date="2018-08" db="EMBL/GenBank/DDBJ databases">
        <title>A genome reference for cultivated species of the human gut microbiota.</title>
        <authorList>
            <person name="Zou Y."/>
            <person name="Xue W."/>
            <person name="Luo G."/>
        </authorList>
    </citation>
    <scope>NUCLEOTIDE SEQUENCE [LARGE SCALE GENOMIC DNA]</scope>
    <source>
        <strain evidence="12 13">AF37-2AT</strain>
    </source>
</reference>
<dbReference type="Pfam" id="PF02823">
    <property type="entry name" value="ATP-synt_DE_N"/>
    <property type="match status" value="1"/>
</dbReference>
<keyword evidence="7 8" id="KW-0066">ATP synthesis</keyword>
<evidence type="ECO:0000256" key="1">
    <source>
        <dbReference type="ARBA" id="ARBA00004202"/>
    </source>
</evidence>
<evidence type="ECO:0000256" key="9">
    <source>
        <dbReference type="RuleBase" id="RU003656"/>
    </source>
</evidence>
<evidence type="ECO:0000256" key="7">
    <source>
        <dbReference type="ARBA" id="ARBA00023310"/>
    </source>
</evidence>
<dbReference type="EMBL" id="QVLX01000008">
    <property type="protein sequence ID" value="RGE85427.1"/>
    <property type="molecule type" value="Genomic_DNA"/>
</dbReference>
<evidence type="ECO:0000259" key="10">
    <source>
        <dbReference type="Pfam" id="PF00401"/>
    </source>
</evidence>
<keyword evidence="6 8" id="KW-0139">CF(1)</keyword>
<dbReference type="InterPro" id="IPR020547">
    <property type="entry name" value="ATP_synth_F1_esu_C"/>
</dbReference>
<evidence type="ECO:0000256" key="4">
    <source>
        <dbReference type="ARBA" id="ARBA00023065"/>
    </source>
</evidence>
<comment type="subcellular location">
    <subcellularLocation>
        <location evidence="1 8">Cell membrane</location>
        <topology evidence="1 8">Peripheral membrane protein</topology>
    </subcellularLocation>
</comment>
<dbReference type="GO" id="GO:0005524">
    <property type="term" value="F:ATP binding"/>
    <property type="evidence" value="ECO:0007669"/>
    <property type="project" value="UniProtKB-UniRule"/>
</dbReference>
<keyword evidence="4 8" id="KW-0406">Ion transport</keyword>
<keyword evidence="3 8" id="KW-0813">Transport</keyword>
<gene>
    <name evidence="8 12" type="primary">atpC</name>
    <name evidence="12" type="ORF">DW016_12995</name>
</gene>
<evidence type="ECO:0000256" key="6">
    <source>
        <dbReference type="ARBA" id="ARBA00023196"/>
    </source>
</evidence>
<dbReference type="Gene3D" id="1.20.5.440">
    <property type="entry name" value="ATP synthase delta/epsilon subunit, C-terminal domain"/>
    <property type="match status" value="1"/>
</dbReference>
<comment type="subunit">
    <text evidence="8 9">F-type ATPases have 2 components, CF(1) - the catalytic core - and CF(0) - the membrane proton channel. CF(1) has five subunits: alpha(3), beta(3), gamma(1), delta(1), epsilon(1). CF(0) has three main subunits: a, b and c.</text>
</comment>
<dbReference type="NCBIfam" id="TIGR01216">
    <property type="entry name" value="ATP_synt_epsi"/>
    <property type="match status" value="1"/>
</dbReference>
<comment type="caution">
    <text evidence="12">The sequence shown here is derived from an EMBL/GenBank/DDBJ whole genome shotgun (WGS) entry which is preliminary data.</text>
</comment>
<evidence type="ECO:0000256" key="8">
    <source>
        <dbReference type="HAMAP-Rule" id="MF_00530"/>
    </source>
</evidence>
<dbReference type="GO" id="GO:0005886">
    <property type="term" value="C:plasma membrane"/>
    <property type="evidence" value="ECO:0007669"/>
    <property type="project" value="UniProtKB-SubCell"/>
</dbReference>
<feature type="domain" description="ATP synthase epsilon subunit C-terminal" evidence="10">
    <location>
        <begin position="90"/>
        <end position="134"/>
    </location>
</feature>
<dbReference type="Gene3D" id="2.60.15.10">
    <property type="entry name" value="F0F1 ATP synthase delta/epsilon subunit, N-terminal"/>
    <property type="match status" value="1"/>
</dbReference>
<evidence type="ECO:0000259" key="11">
    <source>
        <dbReference type="Pfam" id="PF02823"/>
    </source>
</evidence>
<protein>
    <recommendedName>
        <fullName evidence="8">ATP synthase epsilon chain</fullName>
    </recommendedName>
    <alternativeName>
        <fullName evidence="8">ATP synthase F1 sector epsilon subunit</fullName>
    </alternativeName>
    <alternativeName>
        <fullName evidence="8">F-ATPase epsilon subunit</fullName>
    </alternativeName>
</protein>
<comment type="similarity">
    <text evidence="2 8 9">Belongs to the ATPase epsilon chain family.</text>
</comment>
<dbReference type="Pfam" id="PF00401">
    <property type="entry name" value="ATP-synt_DE"/>
    <property type="match status" value="1"/>
</dbReference>
<dbReference type="SUPFAM" id="SSF51344">
    <property type="entry name" value="Epsilon subunit of F1F0-ATP synthase N-terminal domain"/>
    <property type="match status" value="1"/>
</dbReference>
<dbReference type="Proteomes" id="UP000261080">
    <property type="component" value="Unassembled WGS sequence"/>
</dbReference>
<name>A0A3E3JZV9_9FIRM</name>
<dbReference type="AlphaFoldDB" id="A0A3E3JZV9"/>
<dbReference type="PANTHER" id="PTHR13822:SF10">
    <property type="entry name" value="ATP SYNTHASE EPSILON CHAIN, CHLOROPLASTIC"/>
    <property type="match status" value="1"/>
</dbReference>
<comment type="function">
    <text evidence="8">Produces ATP from ADP in the presence of a proton gradient across the membrane.</text>
</comment>
<evidence type="ECO:0000256" key="5">
    <source>
        <dbReference type="ARBA" id="ARBA00023136"/>
    </source>
</evidence>
<keyword evidence="8" id="KW-1003">Cell membrane</keyword>
<evidence type="ECO:0000313" key="12">
    <source>
        <dbReference type="EMBL" id="RGE85427.1"/>
    </source>
</evidence>
<evidence type="ECO:0000313" key="13">
    <source>
        <dbReference type="Proteomes" id="UP000261080"/>
    </source>
</evidence>
<dbReference type="GO" id="GO:0016787">
    <property type="term" value="F:hydrolase activity"/>
    <property type="evidence" value="ECO:0007669"/>
    <property type="project" value="UniProtKB-KW"/>
</dbReference>
<dbReference type="OrthoDB" id="9804110at2"/>
<keyword evidence="13" id="KW-1185">Reference proteome</keyword>
<organism evidence="12 13">
    <name type="scientific">Sellimonas intestinalis</name>
    <dbReference type="NCBI Taxonomy" id="1653434"/>
    <lineage>
        <taxon>Bacteria</taxon>
        <taxon>Bacillati</taxon>
        <taxon>Bacillota</taxon>
        <taxon>Clostridia</taxon>
        <taxon>Lachnospirales</taxon>
        <taxon>Lachnospiraceae</taxon>
        <taxon>Sellimonas</taxon>
    </lineage>
</organism>
<dbReference type="CDD" id="cd12152">
    <property type="entry name" value="F1-ATPase_delta"/>
    <property type="match status" value="1"/>
</dbReference>
<dbReference type="PANTHER" id="PTHR13822">
    <property type="entry name" value="ATP SYNTHASE DELTA/EPSILON CHAIN"/>
    <property type="match status" value="1"/>
</dbReference>
<dbReference type="SUPFAM" id="SSF46604">
    <property type="entry name" value="Epsilon subunit of F1F0-ATP synthase C-terminal domain"/>
    <property type="match status" value="1"/>
</dbReference>
<feature type="domain" description="ATP synthase F1 complex delta/epsilon subunit N-terminal" evidence="11">
    <location>
        <begin position="9"/>
        <end position="84"/>
    </location>
</feature>
<evidence type="ECO:0000256" key="3">
    <source>
        <dbReference type="ARBA" id="ARBA00022448"/>
    </source>
</evidence>
<dbReference type="InterPro" id="IPR036794">
    <property type="entry name" value="ATP_F1_dsu/esu_C_sf"/>
</dbReference>
<keyword evidence="5 8" id="KW-0472">Membrane</keyword>
<dbReference type="GO" id="GO:0046933">
    <property type="term" value="F:proton-transporting ATP synthase activity, rotational mechanism"/>
    <property type="evidence" value="ECO:0007669"/>
    <property type="project" value="UniProtKB-UniRule"/>
</dbReference>
<keyword evidence="12" id="KW-0378">Hydrolase</keyword>
<keyword evidence="8" id="KW-0375">Hydrogen ion transport</keyword>
<dbReference type="GO" id="GO:0045259">
    <property type="term" value="C:proton-transporting ATP synthase complex"/>
    <property type="evidence" value="ECO:0007669"/>
    <property type="project" value="UniProtKB-KW"/>
</dbReference>
<dbReference type="HAMAP" id="MF_00530">
    <property type="entry name" value="ATP_synth_epsil_bac"/>
    <property type="match status" value="1"/>
</dbReference>
<sequence length="139" mass="15955">MNQQHTFGLEIYASNRQFYVGRGESITFPVEDGQMQVLPHHEDMIAAIVPGEMDFVDANGEKITVAVSAGFIEVFNNRIKVFALTVERPEEIDIRRAEEAKERAEEQLRQKKSLEEYNANQMALARAMSRLRVTSRKRI</sequence>
<dbReference type="RefSeq" id="WP_048621229.1">
    <property type="nucleotide sequence ID" value="NZ_BAABYU010000001.1"/>
</dbReference>
<dbReference type="InterPro" id="IPR036771">
    <property type="entry name" value="ATPsynth_dsu/esu_N"/>
</dbReference>